<dbReference type="EMBL" id="KN833085">
    <property type="protein sequence ID" value="KIM73349.1"/>
    <property type="molecule type" value="Genomic_DNA"/>
</dbReference>
<reference evidence="1 2" key="1">
    <citation type="submission" date="2014-04" db="EMBL/GenBank/DDBJ databases">
        <authorList>
            <consortium name="DOE Joint Genome Institute"/>
            <person name="Kuo A."/>
            <person name="Tarkka M."/>
            <person name="Buscot F."/>
            <person name="Kohler A."/>
            <person name="Nagy L.G."/>
            <person name="Floudas D."/>
            <person name="Copeland A."/>
            <person name="Barry K.W."/>
            <person name="Cichocki N."/>
            <person name="Veneault-Fourrey C."/>
            <person name="LaButti K."/>
            <person name="Lindquist E.A."/>
            <person name="Lipzen A."/>
            <person name="Lundell T."/>
            <person name="Morin E."/>
            <person name="Murat C."/>
            <person name="Sun H."/>
            <person name="Tunlid A."/>
            <person name="Henrissat B."/>
            <person name="Grigoriev I.V."/>
            <person name="Hibbett D.S."/>
            <person name="Martin F."/>
            <person name="Nordberg H.P."/>
            <person name="Cantor M.N."/>
            <person name="Hua S.X."/>
        </authorList>
    </citation>
    <scope>NUCLEOTIDE SEQUENCE [LARGE SCALE GENOMIC DNA]</scope>
    <source>
        <strain evidence="1 2">F 1598</strain>
    </source>
</reference>
<accession>A0A0C3EZJ0</accession>
<protein>
    <submittedName>
        <fullName evidence="1">Uncharacterized protein</fullName>
    </submittedName>
</protein>
<dbReference type="AlphaFoldDB" id="A0A0C3EZJ0"/>
<gene>
    <name evidence="1" type="ORF">PILCRDRAFT_829221</name>
</gene>
<dbReference type="Proteomes" id="UP000054166">
    <property type="component" value="Unassembled WGS sequence"/>
</dbReference>
<dbReference type="InParanoid" id="A0A0C3EZJ0"/>
<proteinExistence type="predicted"/>
<evidence type="ECO:0000313" key="2">
    <source>
        <dbReference type="Proteomes" id="UP000054166"/>
    </source>
</evidence>
<sequence length="64" mass="7116">MPLELVQPPTARLVRDAGQIVAVNADNDNGRWGMELLQVVMQNILSVVLESFSRALIISLLMRL</sequence>
<dbReference type="HOGENOM" id="CLU_2868498_0_0_1"/>
<organism evidence="1 2">
    <name type="scientific">Piloderma croceum (strain F 1598)</name>
    <dbReference type="NCBI Taxonomy" id="765440"/>
    <lineage>
        <taxon>Eukaryota</taxon>
        <taxon>Fungi</taxon>
        <taxon>Dikarya</taxon>
        <taxon>Basidiomycota</taxon>
        <taxon>Agaricomycotina</taxon>
        <taxon>Agaricomycetes</taxon>
        <taxon>Agaricomycetidae</taxon>
        <taxon>Atheliales</taxon>
        <taxon>Atheliaceae</taxon>
        <taxon>Piloderma</taxon>
    </lineage>
</organism>
<reference evidence="2" key="2">
    <citation type="submission" date="2015-01" db="EMBL/GenBank/DDBJ databases">
        <title>Evolutionary Origins and Diversification of the Mycorrhizal Mutualists.</title>
        <authorList>
            <consortium name="DOE Joint Genome Institute"/>
            <consortium name="Mycorrhizal Genomics Consortium"/>
            <person name="Kohler A."/>
            <person name="Kuo A."/>
            <person name="Nagy L.G."/>
            <person name="Floudas D."/>
            <person name="Copeland A."/>
            <person name="Barry K.W."/>
            <person name="Cichocki N."/>
            <person name="Veneault-Fourrey C."/>
            <person name="LaButti K."/>
            <person name="Lindquist E.A."/>
            <person name="Lipzen A."/>
            <person name="Lundell T."/>
            <person name="Morin E."/>
            <person name="Murat C."/>
            <person name="Riley R."/>
            <person name="Ohm R."/>
            <person name="Sun H."/>
            <person name="Tunlid A."/>
            <person name="Henrissat B."/>
            <person name="Grigoriev I.V."/>
            <person name="Hibbett D.S."/>
            <person name="Martin F."/>
        </authorList>
    </citation>
    <scope>NUCLEOTIDE SEQUENCE [LARGE SCALE GENOMIC DNA]</scope>
    <source>
        <strain evidence="2">F 1598</strain>
    </source>
</reference>
<evidence type="ECO:0000313" key="1">
    <source>
        <dbReference type="EMBL" id="KIM73349.1"/>
    </source>
</evidence>
<keyword evidence="2" id="KW-1185">Reference proteome</keyword>
<name>A0A0C3EZJ0_PILCF</name>